<name>A0A9W8NHT1_9PEZI</name>
<protein>
    <submittedName>
        <fullName evidence="1">Uncharacterized protein</fullName>
    </submittedName>
</protein>
<reference evidence="1" key="1">
    <citation type="submission" date="2022-07" db="EMBL/GenBank/DDBJ databases">
        <title>Genome Sequence of Xylaria arbuscula.</title>
        <authorList>
            <person name="Buettner E."/>
        </authorList>
    </citation>
    <scope>NUCLEOTIDE SEQUENCE</scope>
    <source>
        <strain evidence="1">VT107</strain>
    </source>
</reference>
<keyword evidence="2" id="KW-1185">Reference proteome</keyword>
<organism evidence="1 2">
    <name type="scientific">Xylaria arbuscula</name>
    <dbReference type="NCBI Taxonomy" id="114810"/>
    <lineage>
        <taxon>Eukaryota</taxon>
        <taxon>Fungi</taxon>
        <taxon>Dikarya</taxon>
        <taxon>Ascomycota</taxon>
        <taxon>Pezizomycotina</taxon>
        <taxon>Sordariomycetes</taxon>
        <taxon>Xylariomycetidae</taxon>
        <taxon>Xylariales</taxon>
        <taxon>Xylariaceae</taxon>
        <taxon>Xylaria</taxon>
    </lineage>
</organism>
<sequence length="68" mass="7415">MSDKDTTEVTLVDPTADDSCCCDKEVAMTDEAAGAKCEEEGCDDWCVKGTRFCKELVWRGGYRAGVGR</sequence>
<evidence type="ECO:0000313" key="2">
    <source>
        <dbReference type="Proteomes" id="UP001148614"/>
    </source>
</evidence>
<dbReference type="EMBL" id="JANPWZ010000472">
    <property type="protein sequence ID" value="KAJ3576521.1"/>
    <property type="molecule type" value="Genomic_DNA"/>
</dbReference>
<gene>
    <name evidence="1" type="ORF">NPX13_g3681</name>
</gene>
<accession>A0A9W8NHT1</accession>
<comment type="caution">
    <text evidence="1">The sequence shown here is derived from an EMBL/GenBank/DDBJ whole genome shotgun (WGS) entry which is preliminary data.</text>
</comment>
<proteinExistence type="predicted"/>
<dbReference type="AlphaFoldDB" id="A0A9W8NHT1"/>
<evidence type="ECO:0000313" key="1">
    <source>
        <dbReference type="EMBL" id="KAJ3576521.1"/>
    </source>
</evidence>
<dbReference type="Proteomes" id="UP001148614">
    <property type="component" value="Unassembled WGS sequence"/>
</dbReference>